<dbReference type="Pfam" id="PF09371">
    <property type="entry name" value="Tex_N"/>
    <property type="match status" value="1"/>
</dbReference>
<dbReference type="Pfam" id="PF00575">
    <property type="entry name" value="S1"/>
    <property type="match status" value="1"/>
</dbReference>
<dbReference type="Pfam" id="PF12836">
    <property type="entry name" value="HHH_3"/>
    <property type="match status" value="1"/>
</dbReference>
<gene>
    <name evidence="2" type="ORF">QBO96_12655</name>
</gene>
<dbReference type="Gene3D" id="1.10.10.650">
    <property type="entry name" value="RuvA domain 2-like"/>
    <property type="match status" value="1"/>
</dbReference>
<evidence type="ECO:0000313" key="2">
    <source>
        <dbReference type="EMBL" id="WGF36610.1"/>
    </source>
</evidence>
<dbReference type="InterPro" id="IPR010994">
    <property type="entry name" value="RuvA_2-like"/>
</dbReference>
<dbReference type="Pfam" id="PF17674">
    <property type="entry name" value="HHH_9"/>
    <property type="match status" value="1"/>
</dbReference>
<feature type="domain" description="S1 motif" evidence="1">
    <location>
        <begin position="646"/>
        <end position="715"/>
    </location>
</feature>
<dbReference type="InterPro" id="IPR044146">
    <property type="entry name" value="S1_Tex"/>
</dbReference>
<dbReference type="RefSeq" id="WP_269897921.1">
    <property type="nucleotide sequence ID" value="NZ_CP122283.1"/>
</dbReference>
<dbReference type="InterPro" id="IPR050437">
    <property type="entry name" value="Ribos_protein_bS1-like"/>
</dbReference>
<dbReference type="SMART" id="SM00732">
    <property type="entry name" value="YqgFc"/>
    <property type="match status" value="1"/>
</dbReference>
<dbReference type="InterPro" id="IPR023323">
    <property type="entry name" value="Tex-like_dom_sf"/>
</dbReference>
<reference evidence="2 3" key="1">
    <citation type="submission" date="2023-04" db="EMBL/GenBank/DDBJ databases">
        <title>Genomic of Lysinibacillus capsici TSBLM.</title>
        <authorList>
            <person name="Hu X.S."/>
            <person name="Yu C.H."/>
        </authorList>
    </citation>
    <scope>NUCLEOTIDE SEQUENCE [LARGE SCALE GENOMIC DNA]</scope>
    <source>
        <strain evidence="2 3">TSBLM</strain>
    </source>
</reference>
<dbReference type="InterPro" id="IPR037027">
    <property type="entry name" value="YqgF/RNaseH-like_dom_sf"/>
</dbReference>
<dbReference type="InterPro" id="IPR032639">
    <property type="entry name" value="Tex_YqgF"/>
</dbReference>
<dbReference type="Gene3D" id="1.10.150.310">
    <property type="entry name" value="Tex RuvX-like domain-like"/>
    <property type="match status" value="1"/>
</dbReference>
<dbReference type="SMART" id="SM00316">
    <property type="entry name" value="S1"/>
    <property type="match status" value="1"/>
</dbReference>
<proteinExistence type="predicted"/>
<dbReference type="InterPro" id="IPR041692">
    <property type="entry name" value="HHH_9"/>
</dbReference>
<dbReference type="SUPFAM" id="SSF47781">
    <property type="entry name" value="RuvA domain 2-like"/>
    <property type="match status" value="2"/>
</dbReference>
<dbReference type="Proteomes" id="UP001244564">
    <property type="component" value="Chromosome"/>
</dbReference>
<accession>A0ABY8KAQ2</accession>
<dbReference type="InterPro" id="IPR012340">
    <property type="entry name" value="NA-bd_OB-fold"/>
</dbReference>
<dbReference type="EMBL" id="CP122283">
    <property type="protein sequence ID" value="WGF36610.1"/>
    <property type="molecule type" value="Genomic_DNA"/>
</dbReference>
<dbReference type="Gene3D" id="1.10.3500.10">
    <property type="entry name" value="Tex N-terminal region-like"/>
    <property type="match status" value="1"/>
</dbReference>
<dbReference type="Gene3D" id="2.40.50.140">
    <property type="entry name" value="Nucleic acid-binding proteins"/>
    <property type="match status" value="1"/>
</dbReference>
<organism evidence="2 3">
    <name type="scientific">Lysinibacillus capsici</name>
    <dbReference type="NCBI Taxonomy" id="2115968"/>
    <lineage>
        <taxon>Bacteria</taxon>
        <taxon>Bacillati</taxon>
        <taxon>Bacillota</taxon>
        <taxon>Bacilli</taxon>
        <taxon>Bacillales</taxon>
        <taxon>Bacillaceae</taxon>
        <taxon>Lysinibacillus</taxon>
    </lineage>
</organism>
<dbReference type="Pfam" id="PF16921">
    <property type="entry name" value="Tex_YqgF"/>
    <property type="match status" value="1"/>
</dbReference>
<dbReference type="Pfam" id="PF22706">
    <property type="entry name" value="Tex_central_region"/>
    <property type="match status" value="1"/>
</dbReference>
<dbReference type="InterPro" id="IPR018974">
    <property type="entry name" value="Tex-like_N"/>
</dbReference>
<sequence>MEQKQMLQLIAKDVAVKPGQVEAVINLLEEGNTVPFIARYRKEVTGSLDEVQIKAVEDRYHYIQQLEQRKEEVIRLIQEQEKLTPELEQTILSATILQRVEDLYRPYKQKRRTKATIAKEKGLEPLADLLLAFSDDALEQLATDFVDNEQVTNTEEALIGARDILAERFADDASIREKIRAYSWKDGILVTSVKNTEIDEKNVFEMYYEYEEPVSRIVPHRILAINRGEKEEILKVSIHVPVDRVLMIMWKEWIPATGSSPAIAEVKLAIEDSYKRLIQPSIERELRNELTEKAEAQAIHIFSENLRNLLLQPPMKGKYVLGVDPAYRTGCKLAVVDETGKMLEVTAIYPHPPKPDVAKSKAIVKGILAKYPISIIAIGNGTASRETEQFIADVLNELTTDIAYVIVNEAGASVYSASEIARTEFPDLQVEQRSAVSIARRLQDPLSELVKIEPKAVGVGQYQHDVSQKKLNESLSFIVETAVNQVGVDVNTASSSLLQYVSGLSKTVAENIVKTREENGQFTTRAQLKKIPRLGAKTYEQAIGFLRVPEAKNPFDATGIHPESYALAEQILAEAQIDKKELGTQKAEDAIAALNIQKLSDVLGVGVVTIQDIVDTLMKPSRDPRDAFPQPLLKTDVLKMEDLKVGMELQGTVRNVVDFGAFVDIGVKQDGLVHISKLQNKRIKHPLEVVALGDIVTVWVEQIDVTKGRISLTMLPPKNQALV</sequence>
<dbReference type="CDD" id="cd05685">
    <property type="entry name" value="S1_Tex"/>
    <property type="match status" value="1"/>
</dbReference>
<keyword evidence="3" id="KW-1185">Reference proteome</keyword>
<dbReference type="PROSITE" id="PS50126">
    <property type="entry name" value="S1"/>
    <property type="match status" value="1"/>
</dbReference>
<name>A0ABY8KAQ2_9BACI</name>
<dbReference type="SUPFAM" id="SSF50249">
    <property type="entry name" value="Nucleic acid-binding proteins"/>
    <property type="match status" value="1"/>
</dbReference>
<dbReference type="InterPro" id="IPR012337">
    <property type="entry name" value="RNaseH-like_sf"/>
</dbReference>
<dbReference type="InterPro" id="IPR023319">
    <property type="entry name" value="Tex-like_HTH_dom_sf"/>
</dbReference>
<dbReference type="PANTHER" id="PTHR10724">
    <property type="entry name" value="30S RIBOSOMAL PROTEIN S1"/>
    <property type="match status" value="1"/>
</dbReference>
<dbReference type="Gene3D" id="3.30.420.140">
    <property type="entry name" value="YqgF/RNase H-like domain"/>
    <property type="match status" value="1"/>
</dbReference>
<evidence type="ECO:0000259" key="1">
    <source>
        <dbReference type="PROSITE" id="PS50126"/>
    </source>
</evidence>
<evidence type="ECO:0000313" key="3">
    <source>
        <dbReference type="Proteomes" id="UP001244564"/>
    </source>
</evidence>
<dbReference type="SUPFAM" id="SSF158832">
    <property type="entry name" value="Tex N-terminal region-like"/>
    <property type="match status" value="1"/>
</dbReference>
<dbReference type="InterPro" id="IPR006641">
    <property type="entry name" value="YqgF/RNaseH-like_dom"/>
</dbReference>
<protein>
    <submittedName>
        <fullName evidence="2">Tex family protein</fullName>
    </submittedName>
</protein>
<dbReference type="InterPro" id="IPR003029">
    <property type="entry name" value="S1_domain"/>
</dbReference>
<dbReference type="PANTHER" id="PTHR10724:SF10">
    <property type="entry name" value="S1 RNA-BINDING DOMAIN-CONTAINING PROTEIN 1"/>
    <property type="match status" value="1"/>
</dbReference>
<dbReference type="SUPFAM" id="SSF53098">
    <property type="entry name" value="Ribonuclease H-like"/>
    <property type="match status" value="1"/>
</dbReference>
<dbReference type="InterPro" id="IPR055179">
    <property type="entry name" value="Tex-like_central_region"/>
</dbReference>